<organism evidence="2 3">
    <name type="scientific">Rubritalea halochordaticola</name>
    <dbReference type="NCBI Taxonomy" id="714537"/>
    <lineage>
        <taxon>Bacteria</taxon>
        <taxon>Pseudomonadati</taxon>
        <taxon>Verrucomicrobiota</taxon>
        <taxon>Verrucomicrobiia</taxon>
        <taxon>Verrucomicrobiales</taxon>
        <taxon>Rubritaleaceae</taxon>
        <taxon>Rubritalea</taxon>
    </lineage>
</organism>
<name>A0ABP9UXP4_9BACT</name>
<proteinExistence type="predicted"/>
<keyword evidence="1" id="KW-0812">Transmembrane</keyword>
<gene>
    <name evidence="2" type="ORF">Rhal01_01408</name>
</gene>
<evidence type="ECO:0000313" key="3">
    <source>
        <dbReference type="Proteomes" id="UP001424741"/>
    </source>
</evidence>
<dbReference type="RefSeq" id="WP_346188067.1">
    <property type="nucleotide sequence ID" value="NZ_BAABRL010000003.1"/>
</dbReference>
<protein>
    <recommendedName>
        <fullName evidence="4">CvpA family protein</fullName>
    </recommendedName>
</protein>
<reference evidence="2 3" key="1">
    <citation type="submission" date="2024-02" db="EMBL/GenBank/DDBJ databases">
        <title>Rubritalea halochordaticola NBRC 107102.</title>
        <authorList>
            <person name="Ichikawa N."/>
            <person name="Katano-Makiyama Y."/>
            <person name="Hidaka K."/>
        </authorList>
    </citation>
    <scope>NUCLEOTIDE SEQUENCE [LARGE SCALE GENOMIC DNA]</scope>
    <source>
        <strain evidence="2 3">NBRC 107102</strain>
    </source>
</reference>
<feature type="transmembrane region" description="Helical" evidence="1">
    <location>
        <begin position="109"/>
        <end position="127"/>
    </location>
</feature>
<evidence type="ECO:0000313" key="2">
    <source>
        <dbReference type="EMBL" id="GAA5495233.1"/>
    </source>
</evidence>
<feature type="transmembrane region" description="Helical" evidence="1">
    <location>
        <begin position="6"/>
        <end position="26"/>
    </location>
</feature>
<keyword evidence="1" id="KW-1133">Transmembrane helix</keyword>
<dbReference type="Proteomes" id="UP001424741">
    <property type="component" value="Unassembled WGS sequence"/>
</dbReference>
<feature type="transmembrane region" description="Helical" evidence="1">
    <location>
        <begin position="33"/>
        <end position="51"/>
    </location>
</feature>
<keyword evidence="3" id="KW-1185">Reference proteome</keyword>
<evidence type="ECO:0008006" key="4">
    <source>
        <dbReference type="Google" id="ProtNLM"/>
    </source>
</evidence>
<sequence length="271" mass="29936">MEIDISNITASGILTAIAVAFALLGFIKGTLKLLLTFITLGSGAAATYFTFLGATDFARKQLPSTPEWIPLFLSLVAGLCCFLLVRTILRFLLNPFDNFSSNEKQRSGAFGMILGAVLAFGSLWFGMNQLIEVGSKQEIEYWLAQDSENPPTDLPLVSKIKQAFAHSTVGKHIADFHPIHDPVDHTLVKIASMRITSTENFTRLATTPAIKETILQEKVTLFMMNQEVVQAIENDDIKTLLSYPELSNLINDSQLKADIAEIDIEQTLNLR</sequence>
<feature type="transmembrane region" description="Helical" evidence="1">
    <location>
        <begin position="71"/>
        <end position="89"/>
    </location>
</feature>
<accession>A0ABP9UXP4</accession>
<comment type="caution">
    <text evidence="2">The sequence shown here is derived from an EMBL/GenBank/DDBJ whole genome shotgun (WGS) entry which is preliminary data.</text>
</comment>
<evidence type="ECO:0000256" key="1">
    <source>
        <dbReference type="SAM" id="Phobius"/>
    </source>
</evidence>
<keyword evidence="1" id="KW-0472">Membrane</keyword>
<dbReference type="EMBL" id="BAABRL010000003">
    <property type="protein sequence ID" value="GAA5495233.1"/>
    <property type="molecule type" value="Genomic_DNA"/>
</dbReference>